<dbReference type="Pfam" id="PF12802">
    <property type="entry name" value="MarR_2"/>
    <property type="match status" value="1"/>
</dbReference>
<dbReference type="SUPFAM" id="SSF46785">
    <property type="entry name" value="Winged helix' DNA-binding domain"/>
    <property type="match status" value="1"/>
</dbReference>
<dbReference type="EMBL" id="LN899821">
    <property type="protein sequence ID" value="CUV20656.1"/>
    <property type="molecule type" value="Genomic_DNA"/>
</dbReference>
<name>A0A0S4V5C8_RALSL</name>
<dbReference type="InterPro" id="IPR039422">
    <property type="entry name" value="MarR/SlyA-like"/>
</dbReference>
<dbReference type="PROSITE" id="PS50995">
    <property type="entry name" value="HTH_MARR_2"/>
    <property type="match status" value="1"/>
</dbReference>
<accession>A0A0S4V5C8</accession>
<evidence type="ECO:0000259" key="1">
    <source>
        <dbReference type="PROSITE" id="PS50995"/>
    </source>
</evidence>
<reference evidence="4" key="1">
    <citation type="submission" date="2015-10" db="EMBL/GenBank/DDBJ databases">
        <authorList>
            <person name="Gilbert D.G."/>
        </authorList>
    </citation>
    <scope>NUCLEOTIDE SEQUENCE</scope>
    <source>
        <strain evidence="4">Phyl III-seqv23</strain>
    </source>
</reference>
<sequence>MKAQERTPAGAALGTSALYLFKVASGMLTEGDRLVADLGLSSSRWQVLGTIVAAERPQPVAWLARDMGANRQNVQRIVHDLARDGFVEFANNPHHRRAPLVMLTASGQNVHNRAVNLGAPWMNELARGIPPEDIEIMRRVLMALQTKLEKGVPAQQA</sequence>
<evidence type="ECO:0000313" key="4">
    <source>
        <dbReference type="EMBL" id="CUV29907.1"/>
    </source>
</evidence>
<protein>
    <submittedName>
        <fullName evidence="4">Putative transcription regulator protein</fullName>
    </submittedName>
    <submittedName>
        <fullName evidence="2">Transcriptional regulator SlyA</fullName>
    </submittedName>
</protein>
<dbReference type="AlphaFoldDB" id="A0A0S4V5C8"/>
<evidence type="ECO:0000313" key="5">
    <source>
        <dbReference type="Proteomes" id="UP000262427"/>
    </source>
</evidence>
<dbReference type="PANTHER" id="PTHR33164:SF43">
    <property type="entry name" value="HTH-TYPE TRANSCRIPTIONAL REPRESSOR YETL"/>
    <property type="match status" value="1"/>
</dbReference>
<reference evidence="2" key="2">
    <citation type="submission" date="2018-01" db="EMBL/GenBank/DDBJ databases">
        <title>Ralstonia pseudosolanacearum P824 infects blueberry.</title>
        <authorList>
            <person name="Bocsanczy A.M."/>
            <person name="Norman D.J."/>
        </authorList>
    </citation>
    <scope>NUCLEOTIDE SEQUENCE</scope>
    <source>
        <strain evidence="2">P824</strain>
    </source>
</reference>
<evidence type="ECO:0000313" key="2">
    <source>
        <dbReference type="EMBL" id="AYA46651.1"/>
    </source>
</evidence>
<dbReference type="InterPro" id="IPR000835">
    <property type="entry name" value="HTH_MarR-typ"/>
</dbReference>
<dbReference type="EMBL" id="LN899824">
    <property type="protein sequence ID" value="CUV29907.1"/>
    <property type="molecule type" value="Genomic_DNA"/>
</dbReference>
<reference evidence="5" key="3">
    <citation type="submission" date="2018-01" db="EMBL/GenBank/DDBJ databases">
        <title>Raltonia solanacearum P824 infects blueberry.</title>
        <authorList>
            <person name="Bocsanczy A.M."/>
            <person name="Norman D.J."/>
        </authorList>
    </citation>
    <scope>NUCLEOTIDE SEQUENCE [LARGE SCALE GENOMIC DNA]</scope>
    <source>
        <strain evidence="5">P824</strain>
    </source>
</reference>
<gene>
    <name evidence="3" type="ORF">PSS4_v1_1620007</name>
    <name evidence="2" type="ORF">RSP824_09190</name>
    <name evidence="4" type="ORF">RUN1985_v1_540002</name>
</gene>
<dbReference type="PANTHER" id="PTHR33164">
    <property type="entry name" value="TRANSCRIPTIONAL REGULATOR, MARR FAMILY"/>
    <property type="match status" value="1"/>
</dbReference>
<dbReference type="PATRIC" id="fig|305.107.peg.4544"/>
<proteinExistence type="predicted"/>
<dbReference type="EMBL" id="CP025741">
    <property type="protein sequence ID" value="AYA46651.1"/>
    <property type="molecule type" value="Genomic_DNA"/>
</dbReference>
<organism evidence="4">
    <name type="scientific">Ralstonia solanacearum</name>
    <name type="common">Pseudomonas solanacearum</name>
    <dbReference type="NCBI Taxonomy" id="305"/>
    <lineage>
        <taxon>Bacteria</taxon>
        <taxon>Pseudomonadati</taxon>
        <taxon>Pseudomonadota</taxon>
        <taxon>Betaproteobacteria</taxon>
        <taxon>Burkholderiales</taxon>
        <taxon>Burkholderiaceae</taxon>
        <taxon>Ralstonia</taxon>
        <taxon>Ralstonia solanacearum species complex</taxon>
    </lineage>
</organism>
<dbReference type="InterPro" id="IPR036388">
    <property type="entry name" value="WH-like_DNA-bd_sf"/>
</dbReference>
<evidence type="ECO:0000313" key="3">
    <source>
        <dbReference type="EMBL" id="CUV20656.1"/>
    </source>
</evidence>
<dbReference type="Proteomes" id="UP000262427">
    <property type="component" value="Chromosome CM"/>
</dbReference>
<dbReference type="Gene3D" id="1.10.10.10">
    <property type="entry name" value="Winged helix-like DNA-binding domain superfamily/Winged helix DNA-binding domain"/>
    <property type="match status" value="1"/>
</dbReference>
<dbReference type="SMART" id="SM00347">
    <property type="entry name" value="HTH_MARR"/>
    <property type="match status" value="1"/>
</dbReference>
<dbReference type="InterPro" id="IPR036390">
    <property type="entry name" value="WH_DNA-bd_sf"/>
</dbReference>
<dbReference type="GO" id="GO:0003700">
    <property type="term" value="F:DNA-binding transcription factor activity"/>
    <property type="evidence" value="ECO:0007669"/>
    <property type="project" value="InterPro"/>
</dbReference>
<feature type="domain" description="HTH marR-type" evidence="1">
    <location>
        <begin position="1"/>
        <end position="146"/>
    </location>
</feature>
<dbReference type="GO" id="GO:0006950">
    <property type="term" value="P:response to stress"/>
    <property type="evidence" value="ECO:0007669"/>
    <property type="project" value="TreeGrafter"/>
</dbReference>